<name>A0A371ESR8_MUCPR</name>
<gene>
    <name evidence="2" type="ORF">CR513_51822</name>
</gene>
<reference evidence="2" key="1">
    <citation type="submission" date="2018-05" db="EMBL/GenBank/DDBJ databases">
        <title>Draft genome of Mucuna pruriens seed.</title>
        <authorList>
            <person name="Nnadi N.E."/>
            <person name="Vos R."/>
            <person name="Hasami M.H."/>
            <person name="Devisetty U.K."/>
            <person name="Aguiy J.C."/>
        </authorList>
    </citation>
    <scope>NUCLEOTIDE SEQUENCE [LARGE SCALE GENOMIC DNA]</scope>
    <source>
        <strain evidence="2">JCA_2017</strain>
    </source>
</reference>
<evidence type="ECO:0000313" key="2">
    <source>
        <dbReference type="EMBL" id="RDX69108.1"/>
    </source>
</evidence>
<protein>
    <submittedName>
        <fullName evidence="2">Uncharacterized protein</fullName>
    </submittedName>
</protein>
<dbReference type="Proteomes" id="UP000257109">
    <property type="component" value="Unassembled WGS sequence"/>
</dbReference>
<evidence type="ECO:0000313" key="3">
    <source>
        <dbReference type="Proteomes" id="UP000257109"/>
    </source>
</evidence>
<dbReference type="AlphaFoldDB" id="A0A371ESR8"/>
<sequence>AKLSTLSNFNPFIEKFFGYNYSTCAFDIMQWISGQGYKDHHTTIADSFLSICSSNQFFDFHVIYELVGFEVCAFYTDDTQCFYGVCHDLMILIASQKCSCCLGFEAYAFYTNDTEFLYGICHDLMILIALQKVDGPMLAYIGSVHAAPHDFNELLPLAITNPIEAKKEFENCSTFFMLFALYDLLVEYSIYLSLVSGVTHGPHYAHNFFCPYLDSTYNTFWASYFSSTWWHFCFDTMLKRRKS</sequence>
<keyword evidence="1" id="KW-0812">Transmembrane</keyword>
<proteinExistence type="predicted"/>
<feature type="transmembrane region" description="Helical" evidence="1">
    <location>
        <begin position="175"/>
        <end position="199"/>
    </location>
</feature>
<keyword evidence="1" id="KW-0472">Membrane</keyword>
<keyword evidence="3" id="KW-1185">Reference proteome</keyword>
<feature type="non-terminal residue" evidence="2">
    <location>
        <position position="1"/>
    </location>
</feature>
<dbReference type="EMBL" id="QJKJ01012253">
    <property type="protein sequence ID" value="RDX69108.1"/>
    <property type="molecule type" value="Genomic_DNA"/>
</dbReference>
<organism evidence="2 3">
    <name type="scientific">Mucuna pruriens</name>
    <name type="common">Velvet bean</name>
    <name type="synonym">Dolichos pruriens</name>
    <dbReference type="NCBI Taxonomy" id="157652"/>
    <lineage>
        <taxon>Eukaryota</taxon>
        <taxon>Viridiplantae</taxon>
        <taxon>Streptophyta</taxon>
        <taxon>Embryophyta</taxon>
        <taxon>Tracheophyta</taxon>
        <taxon>Spermatophyta</taxon>
        <taxon>Magnoliopsida</taxon>
        <taxon>eudicotyledons</taxon>
        <taxon>Gunneridae</taxon>
        <taxon>Pentapetalae</taxon>
        <taxon>rosids</taxon>
        <taxon>fabids</taxon>
        <taxon>Fabales</taxon>
        <taxon>Fabaceae</taxon>
        <taxon>Papilionoideae</taxon>
        <taxon>50 kb inversion clade</taxon>
        <taxon>NPAAA clade</taxon>
        <taxon>indigoferoid/millettioid clade</taxon>
        <taxon>Phaseoleae</taxon>
        <taxon>Mucuna</taxon>
    </lineage>
</organism>
<evidence type="ECO:0000256" key="1">
    <source>
        <dbReference type="SAM" id="Phobius"/>
    </source>
</evidence>
<accession>A0A371ESR8</accession>
<comment type="caution">
    <text evidence="2">The sequence shown here is derived from an EMBL/GenBank/DDBJ whole genome shotgun (WGS) entry which is preliminary data.</text>
</comment>
<feature type="transmembrane region" description="Helical" evidence="1">
    <location>
        <begin position="219"/>
        <end position="238"/>
    </location>
</feature>
<keyword evidence="1" id="KW-1133">Transmembrane helix</keyword>